<dbReference type="Pfam" id="PF03547">
    <property type="entry name" value="Mem_trans"/>
    <property type="match status" value="2"/>
</dbReference>
<feature type="transmembrane region" description="Helical" evidence="8">
    <location>
        <begin position="195"/>
        <end position="216"/>
    </location>
</feature>
<feature type="transmembrane region" description="Helical" evidence="8">
    <location>
        <begin position="6"/>
        <end position="24"/>
    </location>
</feature>
<organism evidence="10 11">
    <name type="scientific">Aneurinibacillus thermoaerophilus</name>
    <dbReference type="NCBI Taxonomy" id="143495"/>
    <lineage>
        <taxon>Bacteria</taxon>
        <taxon>Bacillati</taxon>
        <taxon>Bacillota</taxon>
        <taxon>Bacilli</taxon>
        <taxon>Bacillales</taxon>
        <taxon>Paenibacillaceae</taxon>
        <taxon>Aneurinibacillus group</taxon>
        <taxon>Aneurinibacillus</taxon>
    </lineage>
</organism>
<dbReference type="GO" id="GO:0055085">
    <property type="term" value="P:transmembrane transport"/>
    <property type="evidence" value="ECO:0007669"/>
    <property type="project" value="InterPro"/>
</dbReference>
<feature type="transmembrane region" description="Helical" evidence="8">
    <location>
        <begin position="101"/>
        <end position="123"/>
    </location>
</feature>
<evidence type="ECO:0000313" key="12">
    <source>
        <dbReference type="Proteomes" id="UP000826616"/>
    </source>
</evidence>
<dbReference type="PANTHER" id="PTHR36838">
    <property type="entry name" value="AUXIN EFFLUX CARRIER FAMILY PROTEIN"/>
    <property type="match status" value="1"/>
</dbReference>
<dbReference type="Gene3D" id="1.20.1530.20">
    <property type="match status" value="2"/>
</dbReference>
<sequence>MEISAVLSSILIMAAMILIGALLANRIPFTTERRQLLIAIIINVAMPCIILNGVFQTKIDSFFLSLVLLTFLGSIIINCLGVFLGWMAAQAMRVPPDKAKEMALLSGLGNTGFIGIPLCAALFGPKGALLAAIFDAGLDFTIWTLGVIMLQREKKLNFQALKALINIPMLAIFTGMLVAFFQFTPPSGVMKLTETLASLASPLAMIYIGMLIPSMLRKKSSVTLHHISMPLVMKLCIFPVITALLLYVLSLPKEVAQIIIVQSTMPSITLASILFARYSRDEEYGAAMTVFSTLASITTIPFMTMLGFYLVLK</sequence>
<keyword evidence="6 8" id="KW-1133">Transmembrane helix</keyword>
<evidence type="ECO:0000313" key="9">
    <source>
        <dbReference type="EMBL" id="QYY43691.1"/>
    </source>
</evidence>
<dbReference type="InterPro" id="IPR038770">
    <property type="entry name" value="Na+/solute_symporter_sf"/>
</dbReference>
<evidence type="ECO:0000256" key="3">
    <source>
        <dbReference type="ARBA" id="ARBA00022448"/>
    </source>
</evidence>
<gene>
    <name evidence="9" type="ORF">K3F53_05595</name>
    <name evidence="10" type="ORF">SAMN04489735_1004186</name>
</gene>
<keyword evidence="5 8" id="KW-0812">Transmembrane</keyword>
<keyword evidence="3" id="KW-0813">Transport</keyword>
<dbReference type="AlphaFoldDB" id="A0A1G7XTB1"/>
<evidence type="ECO:0000313" key="11">
    <source>
        <dbReference type="Proteomes" id="UP000198956"/>
    </source>
</evidence>
<evidence type="ECO:0000256" key="2">
    <source>
        <dbReference type="ARBA" id="ARBA00010145"/>
    </source>
</evidence>
<evidence type="ECO:0000256" key="6">
    <source>
        <dbReference type="ARBA" id="ARBA00022989"/>
    </source>
</evidence>
<keyword evidence="12" id="KW-1185">Reference proteome</keyword>
<feature type="transmembrane region" description="Helical" evidence="8">
    <location>
        <begin position="163"/>
        <end position="183"/>
    </location>
</feature>
<keyword evidence="7 8" id="KW-0472">Membrane</keyword>
<feature type="transmembrane region" description="Helical" evidence="8">
    <location>
        <begin position="36"/>
        <end position="55"/>
    </location>
</feature>
<reference evidence="10 11" key="1">
    <citation type="submission" date="2016-10" db="EMBL/GenBank/DDBJ databases">
        <authorList>
            <person name="de Groot N.N."/>
        </authorList>
    </citation>
    <scope>NUCLEOTIDE SEQUENCE [LARGE SCALE GENOMIC DNA]</scope>
    <source>
        <strain evidence="10 11">L 420-91</strain>
    </source>
</reference>
<name>A0A1G7XTB1_ANETH</name>
<evidence type="ECO:0000256" key="8">
    <source>
        <dbReference type="SAM" id="Phobius"/>
    </source>
</evidence>
<protein>
    <submittedName>
        <fullName evidence="9">AEC family transporter</fullName>
    </submittedName>
</protein>
<dbReference type="RefSeq" id="WP_057899470.1">
    <property type="nucleotide sequence ID" value="NZ_CP080764.1"/>
</dbReference>
<feature type="transmembrane region" description="Helical" evidence="8">
    <location>
        <begin position="255"/>
        <end position="276"/>
    </location>
</feature>
<keyword evidence="4" id="KW-1003">Cell membrane</keyword>
<dbReference type="EMBL" id="CP080764">
    <property type="protein sequence ID" value="QYY43691.1"/>
    <property type="molecule type" value="Genomic_DNA"/>
</dbReference>
<dbReference type="GO" id="GO:0005886">
    <property type="term" value="C:plasma membrane"/>
    <property type="evidence" value="ECO:0007669"/>
    <property type="project" value="UniProtKB-SubCell"/>
</dbReference>
<comment type="subcellular location">
    <subcellularLocation>
        <location evidence="1">Cell membrane</location>
        <topology evidence="1">Multi-pass membrane protein</topology>
    </subcellularLocation>
</comment>
<accession>A0A1G7XTB1</accession>
<feature type="transmembrane region" description="Helical" evidence="8">
    <location>
        <begin position="129"/>
        <end position="151"/>
    </location>
</feature>
<evidence type="ECO:0000256" key="4">
    <source>
        <dbReference type="ARBA" id="ARBA00022475"/>
    </source>
</evidence>
<feature type="transmembrane region" description="Helical" evidence="8">
    <location>
        <begin position="61"/>
        <end position="89"/>
    </location>
</feature>
<dbReference type="EMBL" id="FNDE01000004">
    <property type="protein sequence ID" value="SDG87438.1"/>
    <property type="molecule type" value="Genomic_DNA"/>
</dbReference>
<evidence type="ECO:0000256" key="5">
    <source>
        <dbReference type="ARBA" id="ARBA00022692"/>
    </source>
</evidence>
<dbReference type="Proteomes" id="UP000198956">
    <property type="component" value="Unassembled WGS sequence"/>
</dbReference>
<evidence type="ECO:0000313" key="10">
    <source>
        <dbReference type="EMBL" id="SDG87438.1"/>
    </source>
</evidence>
<dbReference type="GeneID" id="97140836"/>
<dbReference type="PANTHER" id="PTHR36838:SF1">
    <property type="entry name" value="SLR1864 PROTEIN"/>
    <property type="match status" value="1"/>
</dbReference>
<feature type="transmembrane region" description="Helical" evidence="8">
    <location>
        <begin position="228"/>
        <end position="249"/>
    </location>
</feature>
<evidence type="ECO:0000256" key="7">
    <source>
        <dbReference type="ARBA" id="ARBA00023136"/>
    </source>
</evidence>
<proteinExistence type="inferred from homology"/>
<feature type="transmembrane region" description="Helical" evidence="8">
    <location>
        <begin position="288"/>
        <end position="312"/>
    </location>
</feature>
<comment type="similarity">
    <text evidence="2">Belongs to the auxin efflux carrier (TC 2.A.69) family.</text>
</comment>
<evidence type="ECO:0000256" key="1">
    <source>
        <dbReference type="ARBA" id="ARBA00004651"/>
    </source>
</evidence>
<reference evidence="9 12" key="2">
    <citation type="submission" date="2021-08" db="EMBL/GenBank/DDBJ databases">
        <title>Complete genome sequence of the strain Aneurinibacillus thermoaerophilus CCM 8960.</title>
        <authorList>
            <person name="Musilova J."/>
            <person name="Kourilova X."/>
            <person name="Pernicova I."/>
            <person name="Bezdicek M."/>
            <person name="Lengerova M."/>
            <person name="Obruca S."/>
            <person name="Sedlar K."/>
        </authorList>
    </citation>
    <scope>NUCLEOTIDE SEQUENCE [LARGE SCALE GENOMIC DNA]</scope>
    <source>
        <strain evidence="9 12">CCM 8960</strain>
    </source>
</reference>
<dbReference type="Proteomes" id="UP000826616">
    <property type="component" value="Chromosome"/>
</dbReference>
<dbReference type="OrthoDB" id="401182at2"/>
<dbReference type="InterPro" id="IPR004776">
    <property type="entry name" value="Mem_transp_PIN-like"/>
</dbReference>